<sequence>MYGLRRLKELGQSVWYDNIGRGLIQSGELDGLIQLGVTGVTSNPTIFERAVTQSQVYDEAIMKGFQRGLKPEQLYCELVLQDIRSAADILRPVYDASDGQDGYVSVEVSPKLAYDAQATVDEALSWWAAVERPNVLIKVPATDEGIDATRQLIRLGVPVNITLIFGLHQYRRVLLAYLEGLEQRLQDGKSITGLASVASFFVSRVDDVVDRLIIEEQLDRKYLGCAAIANAKLAYAQFKNTFVSERFAPLRQQGAKVQRILWASTGPKNAAYPYLMYVRSLVGKDSVNTMSPHILDLSAKQHNYEALVEIGLSDAIACVTELKNHGIHLEELSEDLLLKGVAAFTDSYQNLLEQIRKKAIRVSHR</sequence>
<keyword evidence="8 11" id="KW-0570">Pentose shunt</keyword>
<dbReference type="InterPro" id="IPR001585">
    <property type="entry name" value="TAL/FSA"/>
</dbReference>
<comment type="subcellular location">
    <subcellularLocation>
        <location evidence="2 11">Cytoplasm</location>
    </subcellularLocation>
</comment>
<keyword evidence="13" id="KW-1185">Reference proteome</keyword>
<comment type="catalytic activity">
    <reaction evidence="10 11">
        <text>D-sedoheptulose 7-phosphate + D-glyceraldehyde 3-phosphate = D-erythrose 4-phosphate + beta-D-fructose 6-phosphate</text>
        <dbReference type="Rhea" id="RHEA:17053"/>
        <dbReference type="ChEBI" id="CHEBI:16897"/>
        <dbReference type="ChEBI" id="CHEBI:57483"/>
        <dbReference type="ChEBI" id="CHEBI:57634"/>
        <dbReference type="ChEBI" id="CHEBI:59776"/>
        <dbReference type="EC" id="2.2.1.2"/>
    </reaction>
</comment>
<accession>A0A9E7CYH9</accession>
<dbReference type="Pfam" id="PF00923">
    <property type="entry name" value="TAL_FSA"/>
    <property type="match status" value="1"/>
</dbReference>
<dbReference type="PANTHER" id="PTHR10683">
    <property type="entry name" value="TRANSALDOLASE"/>
    <property type="match status" value="1"/>
</dbReference>
<dbReference type="AlphaFoldDB" id="T0DCI6"/>
<evidence type="ECO:0000256" key="11">
    <source>
        <dbReference type="HAMAP-Rule" id="MF_00493"/>
    </source>
</evidence>
<dbReference type="GO" id="GO:0005737">
    <property type="term" value="C:cytoplasm"/>
    <property type="evidence" value="ECO:0007669"/>
    <property type="project" value="UniProtKB-SubCell"/>
</dbReference>
<dbReference type="Gene3D" id="3.20.20.70">
    <property type="entry name" value="Aldolase class I"/>
    <property type="match status" value="1"/>
</dbReference>
<keyword evidence="9 11" id="KW-0704">Schiff base</keyword>
<feature type="active site" description="Schiff-base intermediate with substrate" evidence="11">
    <location>
        <position position="138"/>
    </location>
</feature>
<comment type="function">
    <text evidence="1 11">Transaldolase is important for the balance of metabolites in the pentose-phosphate pathway.</text>
</comment>
<dbReference type="OrthoDB" id="140919at2"/>
<dbReference type="EC" id="2.2.1.2" evidence="5 11"/>
<dbReference type="NCBIfam" id="NF002881">
    <property type="entry name" value="PRK03343.1"/>
    <property type="match status" value="1"/>
</dbReference>
<evidence type="ECO:0000256" key="4">
    <source>
        <dbReference type="ARBA" id="ARBA00008426"/>
    </source>
</evidence>
<evidence type="ECO:0000256" key="6">
    <source>
        <dbReference type="ARBA" id="ARBA00022490"/>
    </source>
</evidence>
<dbReference type="GO" id="GO:0006098">
    <property type="term" value="P:pentose-phosphate shunt"/>
    <property type="evidence" value="ECO:0007669"/>
    <property type="project" value="UniProtKB-UniRule"/>
</dbReference>
<dbReference type="PROSITE" id="PS00958">
    <property type="entry name" value="TRANSALDOLASE_2"/>
    <property type="match status" value="1"/>
</dbReference>
<evidence type="ECO:0000256" key="10">
    <source>
        <dbReference type="ARBA" id="ARBA00048810"/>
    </source>
</evidence>
<comment type="similarity">
    <text evidence="4 11">Belongs to the transaldolase family. Type 2 subfamily.</text>
</comment>
<proteinExistence type="inferred from homology"/>
<accession>T0DCI6</accession>
<dbReference type="HAMAP" id="MF_00493">
    <property type="entry name" value="Transaldolase_2"/>
    <property type="match status" value="1"/>
</dbReference>
<dbReference type="NCBIfam" id="TIGR00876">
    <property type="entry name" value="tal_mycobact"/>
    <property type="match status" value="1"/>
</dbReference>
<comment type="pathway">
    <text evidence="3 11">Carbohydrate degradation; pentose phosphate pathway; D-glyceraldehyde 3-phosphate and beta-D-fructose 6-phosphate from D-ribose 5-phosphate and D-xylulose 5-phosphate (non-oxidative stage): step 2/3.</text>
</comment>
<evidence type="ECO:0000313" key="13">
    <source>
        <dbReference type="Proteomes" id="UP000829401"/>
    </source>
</evidence>
<dbReference type="STRING" id="1356854.N007_06570"/>
<protein>
    <recommendedName>
        <fullName evidence="5 11">Transaldolase</fullName>
        <ecNumber evidence="5 11">2.2.1.2</ecNumber>
    </recommendedName>
</protein>
<evidence type="ECO:0000256" key="8">
    <source>
        <dbReference type="ARBA" id="ARBA00023126"/>
    </source>
</evidence>
<evidence type="ECO:0000256" key="9">
    <source>
        <dbReference type="ARBA" id="ARBA00023270"/>
    </source>
</evidence>
<dbReference type="EMBL" id="CP080467">
    <property type="protein sequence ID" value="UNO49086.1"/>
    <property type="molecule type" value="Genomic_DNA"/>
</dbReference>
<dbReference type="InterPro" id="IPR013785">
    <property type="entry name" value="Aldolase_TIM"/>
</dbReference>
<keyword evidence="7 11" id="KW-0808">Transferase</keyword>
<keyword evidence="6 11" id="KW-0963">Cytoplasm</keyword>
<dbReference type="PROSITE" id="PS01054">
    <property type="entry name" value="TRANSALDOLASE_1"/>
    <property type="match status" value="1"/>
</dbReference>
<dbReference type="PIRSF" id="PIRSF036915">
    <property type="entry name" value="Trnald_Bac_Plnt"/>
    <property type="match status" value="1"/>
</dbReference>
<name>T0DCI6_ALIAG</name>
<dbReference type="PANTHER" id="PTHR10683:SF31">
    <property type="entry name" value="TRANSALDOLASE"/>
    <property type="match status" value="1"/>
</dbReference>
<dbReference type="RefSeq" id="WP_021296351.1">
    <property type="nucleotide sequence ID" value="NZ_AURB01000127.1"/>
</dbReference>
<evidence type="ECO:0000256" key="1">
    <source>
        <dbReference type="ARBA" id="ARBA00003518"/>
    </source>
</evidence>
<dbReference type="Proteomes" id="UP000829401">
    <property type="component" value="Chromosome"/>
</dbReference>
<dbReference type="GO" id="GO:0004801">
    <property type="term" value="F:transaldolase activity"/>
    <property type="evidence" value="ECO:0007669"/>
    <property type="project" value="UniProtKB-UniRule"/>
</dbReference>
<reference evidence="13" key="1">
    <citation type="journal article" date="2022" name="G3 (Bethesda)">
        <title>Unveiling the complete genome sequence of Alicyclobacillus acidoterrestris DSM 3922T, a taint-producing strain.</title>
        <authorList>
            <person name="Leonardo I.C."/>
            <person name="Barreto Crespo M.T."/>
            <person name="Gaspar F.B."/>
        </authorList>
    </citation>
    <scope>NUCLEOTIDE SEQUENCE [LARGE SCALE GENOMIC DNA]</scope>
    <source>
        <strain evidence="13">DSM 3922</strain>
    </source>
</reference>
<dbReference type="CDD" id="cd00955">
    <property type="entry name" value="Transaldolase_like"/>
    <property type="match status" value="1"/>
</dbReference>
<dbReference type="KEGG" id="aaco:K1I37_00510"/>
<dbReference type="InterPro" id="IPR004732">
    <property type="entry name" value="Transaldolase_2"/>
</dbReference>
<dbReference type="eggNOG" id="COG0176">
    <property type="taxonomic scope" value="Bacteria"/>
</dbReference>
<evidence type="ECO:0000256" key="3">
    <source>
        <dbReference type="ARBA" id="ARBA00004857"/>
    </source>
</evidence>
<dbReference type="SUPFAM" id="SSF51569">
    <property type="entry name" value="Aldolase"/>
    <property type="match status" value="1"/>
</dbReference>
<evidence type="ECO:0000256" key="2">
    <source>
        <dbReference type="ARBA" id="ARBA00004496"/>
    </source>
</evidence>
<gene>
    <name evidence="11 12" type="primary">tal</name>
    <name evidence="12" type="ORF">K1I37_00510</name>
</gene>
<evidence type="ECO:0000313" key="12">
    <source>
        <dbReference type="EMBL" id="UNO49086.1"/>
    </source>
</evidence>
<evidence type="ECO:0000256" key="5">
    <source>
        <dbReference type="ARBA" id="ARBA00013151"/>
    </source>
</evidence>
<evidence type="ECO:0000256" key="7">
    <source>
        <dbReference type="ARBA" id="ARBA00022679"/>
    </source>
</evidence>
<dbReference type="InterPro" id="IPR018225">
    <property type="entry name" value="Transaldolase_AS"/>
</dbReference>
<dbReference type="GO" id="GO:0005975">
    <property type="term" value="P:carbohydrate metabolic process"/>
    <property type="evidence" value="ECO:0007669"/>
    <property type="project" value="InterPro"/>
</dbReference>
<organism evidence="12 13">
    <name type="scientific">Alicyclobacillus acidoterrestris (strain ATCC 49025 / DSM 3922 / CIP 106132 / NCIMB 13137 / GD3B)</name>
    <dbReference type="NCBI Taxonomy" id="1356854"/>
    <lineage>
        <taxon>Bacteria</taxon>
        <taxon>Bacillati</taxon>
        <taxon>Bacillota</taxon>
        <taxon>Bacilli</taxon>
        <taxon>Bacillales</taxon>
        <taxon>Alicyclobacillaceae</taxon>
        <taxon>Alicyclobacillus</taxon>
    </lineage>
</organism>